<sequence>MRQFTRLVLTLVLCLAFGILGGWVADPIALAADAYTWTAMSTGLTNMTVWGLAINPVTPSTLYVGTYNGGIFRSTDSGAHWTPVNTGLPLPYLPIGSFAINPDTPSTLYAATLSGGEGAVGGVFRSTDSGDHWTATALSGARTEVRFVAIDPDTPAVLYAGTGRGLFRSADGGTTWTAVNTGLTKHTATGTSIIPLNALAIDPAAPATLYAGTDEGVFRSTDSGNDWTAVNVGLTNPCVVTVLAIDPLAPTNLYAGTEDMVFCSTDSGNTWIAATACPTSTIHPTRTIYLSCLLVDPHTPSTLYAGTPLGVFRSMDSGSTWATVNIGLTSIDVWALAINPLDPTVLYAGTYGGGVFRYDVVPSYALTTTASPSDGGSIHRTPDAASYAFGTVVTLTAIPAAGHTFTGWSGNATGTTNPQAIHMDADNTITATFLPDTESLSVAKVGNGTVMLDPAGGTHDYGTVVTLTATPSSGYVFSGWSGDLTGTANPAVLNMDSSKSVTAVFAEHVTNSLAVSVNGKGSVGRSPDLPSYEPGTAVTVTATASPGYVFSGWSGDLTGTANPAVLNMDSSKSVTARFTPKLEESSIIPSAGPGGHISPGTVQYLQAGASMTFWVTPDTGYHLAEVVANGVVQGLSKGYTFTDVHGANTIHASFAPDFCKLTIAPLQHGTIARSPSLTSYSYGAVVTLTAAPASGYRLVGWIGAVASGTNPLKATVKMDTDKTISATFQAISGPPPAVTLSSPSNGSSIRGSTATLSWKASSGATSYRLDLAKSSAFANATAWTISGTSRTASALSPGTTYYWRVTAVNTRGTSPWSPVFHFTTKKPEVTLTLTLRLGSSQMLVTDGKGASDSWTLDAAPLLGIGSRTLVPIRAVAEAIGGTVEWNSSARAATVVVGGNTLVLTLGRNTASLNGEATRIDTDSRVVPTIINARTMLPLRFVAESLGAQVSYNSSTKTIVITCPVG</sequence>
<accession>A0A398DDS5</accession>
<dbReference type="SMART" id="SM00060">
    <property type="entry name" value="FN3"/>
    <property type="match status" value="1"/>
</dbReference>
<dbReference type="InterPro" id="IPR003961">
    <property type="entry name" value="FN3_dom"/>
</dbReference>
<proteinExistence type="predicted"/>
<dbReference type="SUPFAM" id="SSF49265">
    <property type="entry name" value="Fibronectin type III"/>
    <property type="match status" value="1"/>
</dbReference>
<dbReference type="PANTHER" id="PTHR43739:SF5">
    <property type="entry name" value="EXO-ALPHA-SIALIDASE"/>
    <property type="match status" value="1"/>
</dbReference>
<dbReference type="InterPro" id="IPR036582">
    <property type="entry name" value="Mao_N_sf"/>
</dbReference>
<protein>
    <recommendedName>
        <fullName evidence="1">Fibronectin type-III domain-containing protein</fullName>
    </recommendedName>
</protein>
<feature type="domain" description="Fibronectin type-III" evidence="1">
    <location>
        <begin position="734"/>
        <end position="827"/>
    </location>
</feature>
<dbReference type="GO" id="GO:0010411">
    <property type="term" value="P:xyloglucan metabolic process"/>
    <property type="evidence" value="ECO:0007669"/>
    <property type="project" value="TreeGrafter"/>
</dbReference>
<name>A0A398DDS5_9BACT</name>
<evidence type="ECO:0000313" key="2">
    <source>
        <dbReference type="EMBL" id="RIE11789.1"/>
    </source>
</evidence>
<dbReference type="InterPro" id="IPR052025">
    <property type="entry name" value="Xyloglucanase_GH74"/>
</dbReference>
<organism evidence="2 3">
    <name type="scientific">Candidatus Cryosericum hinesii</name>
    <dbReference type="NCBI Taxonomy" id="2290915"/>
    <lineage>
        <taxon>Bacteria</taxon>
        <taxon>Pseudomonadati</taxon>
        <taxon>Caldisericota/Cryosericota group</taxon>
        <taxon>Candidatus Cryosericota</taxon>
        <taxon>Candidatus Cryosericia</taxon>
        <taxon>Candidatus Cryosericales</taxon>
        <taxon>Candidatus Cryosericaceae</taxon>
        <taxon>Candidatus Cryosericum</taxon>
    </lineage>
</organism>
<evidence type="ECO:0000259" key="1">
    <source>
        <dbReference type="PROSITE" id="PS50853"/>
    </source>
</evidence>
<dbReference type="PROSITE" id="PS50853">
    <property type="entry name" value="FN3"/>
    <property type="match status" value="1"/>
</dbReference>
<dbReference type="CDD" id="cd00063">
    <property type="entry name" value="FN3"/>
    <property type="match status" value="1"/>
</dbReference>
<dbReference type="PANTHER" id="PTHR43739">
    <property type="entry name" value="XYLOGLUCANASE (EUROFUNG)"/>
    <property type="match status" value="1"/>
</dbReference>
<dbReference type="InterPro" id="IPR012854">
    <property type="entry name" value="Cu_amine_oxidase-like_N"/>
</dbReference>
<dbReference type="EMBL" id="QXIW01000033">
    <property type="protein sequence ID" value="RIE11789.1"/>
    <property type="molecule type" value="Genomic_DNA"/>
</dbReference>
<dbReference type="AlphaFoldDB" id="A0A398DDS5"/>
<dbReference type="InterPro" id="IPR044060">
    <property type="entry name" value="Bacterial_rp_domain"/>
</dbReference>
<reference evidence="2 3" key="1">
    <citation type="submission" date="2018-09" db="EMBL/GenBank/DDBJ databases">
        <title>Discovery and Ecogenomic Context for Candidatus Cryosericales, a Global Caldiserica Order Active in Thawing Permafrost.</title>
        <authorList>
            <person name="Martinez M.A."/>
            <person name="Woodcroft B.J."/>
            <person name="Ignacio Espinoza J.C."/>
            <person name="Zayed A."/>
            <person name="Singleton C.M."/>
            <person name="Boyd J."/>
            <person name="Li Y.-F."/>
            <person name="Purvine S."/>
            <person name="Maughan H."/>
            <person name="Hodgkins S.B."/>
            <person name="Anderson D."/>
            <person name="Sederholm M."/>
            <person name="Temperton B."/>
            <person name="Saleska S.R."/>
            <person name="Tyson G.W."/>
            <person name="Rich V.I."/>
        </authorList>
    </citation>
    <scope>NUCLEOTIDE SEQUENCE [LARGE SCALE GENOMIC DNA]</scope>
    <source>
        <strain evidence="2 3">SMC3</strain>
    </source>
</reference>
<comment type="caution">
    <text evidence="2">The sequence shown here is derived from an EMBL/GenBank/DDBJ whole genome shotgun (WGS) entry which is preliminary data.</text>
</comment>
<dbReference type="Gene3D" id="3.30.457.10">
    <property type="entry name" value="Copper amine oxidase-like, N-terminal domain"/>
    <property type="match status" value="1"/>
</dbReference>
<dbReference type="InterPro" id="IPR036116">
    <property type="entry name" value="FN3_sf"/>
</dbReference>
<dbReference type="Proteomes" id="UP000266042">
    <property type="component" value="Unassembled WGS sequence"/>
</dbReference>
<dbReference type="Gene3D" id="2.130.10.10">
    <property type="entry name" value="YVTN repeat-like/Quinoprotein amine dehydrogenase"/>
    <property type="match status" value="3"/>
</dbReference>
<dbReference type="NCBIfam" id="TIGR02543">
    <property type="entry name" value="List_Bact_rpt"/>
    <property type="match status" value="1"/>
</dbReference>
<dbReference type="Pfam" id="PF18998">
    <property type="entry name" value="Flg_new_2"/>
    <property type="match status" value="5"/>
</dbReference>
<dbReference type="Pfam" id="PF00041">
    <property type="entry name" value="fn3"/>
    <property type="match status" value="1"/>
</dbReference>
<dbReference type="InterPro" id="IPR015943">
    <property type="entry name" value="WD40/YVTN_repeat-like_dom_sf"/>
</dbReference>
<dbReference type="CDD" id="cd15482">
    <property type="entry name" value="Sialidase_non-viral"/>
    <property type="match status" value="1"/>
</dbReference>
<dbReference type="Pfam" id="PF07833">
    <property type="entry name" value="Cu_amine_oxidN1"/>
    <property type="match status" value="1"/>
</dbReference>
<gene>
    <name evidence="2" type="ORF">SMC3_08350</name>
</gene>
<dbReference type="SUPFAM" id="SSF110296">
    <property type="entry name" value="Oligoxyloglucan reducing end-specific cellobiohydrolase"/>
    <property type="match status" value="1"/>
</dbReference>
<dbReference type="RefSeq" id="WP_119090052.1">
    <property type="nucleotide sequence ID" value="NZ_QXIW01000033.1"/>
</dbReference>
<dbReference type="InterPro" id="IPR013783">
    <property type="entry name" value="Ig-like_fold"/>
</dbReference>
<dbReference type="InterPro" id="IPR013378">
    <property type="entry name" value="InlB-like_B-rpt"/>
</dbReference>
<dbReference type="Gene3D" id="2.60.40.10">
    <property type="entry name" value="Immunoglobulins"/>
    <property type="match status" value="1"/>
</dbReference>
<dbReference type="SUPFAM" id="SSF55383">
    <property type="entry name" value="Copper amine oxidase, domain N"/>
    <property type="match status" value="1"/>
</dbReference>
<evidence type="ECO:0000313" key="3">
    <source>
        <dbReference type="Proteomes" id="UP000266042"/>
    </source>
</evidence>